<sequence>MKVSIKITLLKTNKSFIRKFQEKIKTMKTKIAILFLSITLKACMTNEKSEATTKVALQKESPEIAKHLVKITYPEDELSQKNFVYDASGNLIKFNSISDTAFYTYSKDHIHRKWIDAKGATISEQDFSLDKQGRIIASTFTETAIGKIYESSYAYNAEGFLTKVITKNFTTNKDNIIEHSYHDGNLVRTRYLTNDKLDMELSYEYDSMNENKVALNISSVDEYFTDYRMGKLSKNVMKQSVCKTPEGDTLSYLKYKNEFDKEGYLVKTTEQDIMNEISVEKLYHYKN</sequence>
<gene>
    <name evidence="2" type="ORF">EWM59_17280</name>
</gene>
<dbReference type="AlphaFoldDB" id="A0A4Q5LX34"/>
<dbReference type="OrthoDB" id="928658at2"/>
<organism evidence="2 3">
    <name type="scientific">Emticicia agri</name>
    <dbReference type="NCBI Taxonomy" id="2492393"/>
    <lineage>
        <taxon>Bacteria</taxon>
        <taxon>Pseudomonadati</taxon>
        <taxon>Bacteroidota</taxon>
        <taxon>Cytophagia</taxon>
        <taxon>Cytophagales</taxon>
        <taxon>Leadbetterellaceae</taxon>
        <taxon>Emticicia</taxon>
    </lineage>
</organism>
<accession>A0A4Q5LX34</accession>
<keyword evidence="3" id="KW-1185">Reference proteome</keyword>
<dbReference type="InterPro" id="IPR027931">
    <property type="entry name" value="DUF4595"/>
</dbReference>
<dbReference type="Gene3D" id="2.180.10.10">
    <property type="entry name" value="RHS repeat-associated core"/>
    <property type="match status" value="1"/>
</dbReference>
<reference evidence="2 3" key="1">
    <citation type="submission" date="2019-02" db="EMBL/GenBank/DDBJ databases">
        <title>Bacterial novel species Emticicia sp. 17J42-9 isolated from soil.</title>
        <authorList>
            <person name="Jung H.-Y."/>
        </authorList>
    </citation>
    <scope>NUCLEOTIDE SEQUENCE [LARGE SCALE GENOMIC DNA]</scope>
    <source>
        <strain evidence="2 3">17J42-9</strain>
    </source>
</reference>
<comment type="caution">
    <text evidence="2">The sequence shown here is derived from an EMBL/GenBank/DDBJ whole genome shotgun (WGS) entry which is preliminary data.</text>
</comment>
<dbReference type="EMBL" id="SEWF01000026">
    <property type="protein sequence ID" value="RYU94396.1"/>
    <property type="molecule type" value="Genomic_DNA"/>
</dbReference>
<proteinExistence type="predicted"/>
<dbReference type="Pfam" id="PF15283">
    <property type="entry name" value="DUF4595"/>
    <property type="match status" value="1"/>
</dbReference>
<evidence type="ECO:0000313" key="3">
    <source>
        <dbReference type="Proteomes" id="UP000293162"/>
    </source>
</evidence>
<protein>
    <submittedName>
        <fullName evidence="2">DUF4595 domain-containing protein</fullName>
    </submittedName>
</protein>
<name>A0A4Q5LX34_9BACT</name>
<dbReference type="Proteomes" id="UP000293162">
    <property type="component" value="Unassembled WGS sequence"/>
</dbReference>
<evidence type="ECO:0000259" key="1">
    <source>
        <dbReference type="Pfam" id="PF15283"/>
    </source>
</evidence>
<evidence type="ECO:0000313" key="2">
    <source>
        <dbReference type="EMBL" id="RYU94396.1"/>
    </source>
</evidence>
<feature type="domain" description="DUF4595" evidence="1">
    <location>
        <begin position="85"/>
        <end position="267"/>
    </location>
</feature>